<sequence length="168" mass="18834">METDRLVLRGFEESDVDDVARLLGEARVMRYIEDGKPVSRADVERVVLPKLLGGGWWAAHLKESGDFVGWFELSAVEPGVAELGYRLHPDHWGRGYATEGAAALVEHGRAVGLTRVVAYAMTVNAGSRRVLEKVGLRYVRTFHEEWPDYIEGAEHGDVEYELVLQLSR</sequence>
<dbReference type="Pfam" id="PF13302">
    <property type="entry name" value="Acetyltransf_3"/>
    <property type="match status" value="1"/>
</dbReference>
<gene>
    <name evidence="2" type="ORF">B0I31_107373</name>
</gene>
<dbReference type="InterPro" id="IPR051531">
    <property type="entry name" value="N-acetyltransferase"/>
</dbReference>
<dbReference type="PANTHER" id="PTHR43792">
    <property type="entry name" value="GNAT FAMILY, PUTATIVE (AFU_ORTHOLOGUE AFUA_3G00765)-RELATED-RELATED"/>
    <property type="match status" value="1"/>
</dbReference>
<dbReference type="AlphaFoldDB" id="A0A2P8I759"/>
<dbReference type="InterPro" id="IPR000182">
    <property type="entry name" value="GNAT_dom"/>
</dbReference>
<name>A0A2P8I759_SACCR</name>
<evidence type="ECO:0000259" key="1">
    <source>
        <dbReference type="PROSITE" id="PS51186"/>
    </source>
</evidence>
<keyword evidence="3" id="KW-1185">Reference proteome</keyword>
<feature type="domain" description="N-acetyltransferase" evidence="1">
    <location>
        <begin position="6"/>
        <end position="165"/>
    </location>
</feature>
<dbReference type="Gene3D" id="3.40.630.30">
    <property type="match status" value="1"/>
</dbReference>
<proteinExistence type="predicted"/>
<dbReference type="PANTHER" id="PTHR43792:SF1">
    <property type="entry name" value="N-ACETYLTRANSFERASE DOMAIN-CONTAINING PROTEIN"/>
    <property type="match status" value="1"/>
</dbReference>
<comment type="caution">
    <text evidence="2">The sequence shown here is derived from an EMBL/GenBank/DDBJ whole genome shotgun (WGS) entry which is preliminary data.</text>
</comment>
<dbReference type="Proteomes" id="UP000241118">
    <property type="component" value="Unassembled WGS sequence"/>
</dbReference>
<dbReference type="EMBL" id="PYAX01000007">
    <property type="protein sequence ID" value="PSL54314.1"/>
    <property type="molecule type" value="Genomic_DNA"/>
</dbReference>
<evidence type="ECO:0000313" key="2">
    <source>
        <dbReference type="EMBL" id="PSL54314.1"/>
    </source>
</evidence>
<dbReference type="PROSITE" id="PS51186">
    <property type="entry name" value="GNAT"/>
    <property type="match status" value="1"/>
</dbReference>
<protein>
    <submittedName>
        <fullName evidence="2">RimJ/RimL family protein N-acetyltransferase</fullName>
    </submittedName>
</protein>
<keyword evidence="2" id="KW-0808">Transferase</keyword>
<dbReference type="RefSeq" id="WP_106617381.1">
    <property type="nucleotide sequence ID" value="NZ_PYAX01000007.1"/>
</dbReference>
<dbReference type="InterPro" id="IPR016181">
    <property type="entry name" value="Acyl_CoA_acyltransferase"/>
</dbReference>
<dbReference type="OrthoDB" id="3533156at2"/>
<accession>A0A2P8I759</accession>
<organism evidence="2 3">
    <name type="scientific">Saccharothrix carnea</name>
    <dbReference type="NCBI Taxonomy" id="1280637"/>
    <lineage>
        <taxon>Bacteria</taxon>
        <taxon>Bacillati</taxon>
        <taxon>Actinomycetota</taxon>
        <taxon>Actinomycetes</taxon>
        <taxon>Pseudonocardiales</taxon>
        <taxon>Pseudonocardiaceae</taxon>
        <taxon>Saccharothrix</taxon>
    </lineage>
</organism>
<dbReference type="GO" id="GO:0016747">
    <property type="term" value="F:acyltransferase activity, transferring groups other than amino-acyl groups"/>
    <property type="evidence" value="ECO:0007669"/>
    <property type="project" value="InterPro"/>
</dbReference>
<dbReference type="SUPFAM" id="SSF55729">
    <property type="entry name" value="Acyl-CoA N-acyltransferases (Nat)"/>
    <property type="match status" value="1"/>
</dbReference>
<evidence type="ECO:0000313" key="3">
    <source>
        <dbReference type="Proteomes" id="UP000241118"/>
    </source>
</evidence>
<reference evidence="2 3" key="1">
    <citation type="submission" date="2018-03" db="EMBL/GenBank/DDBJ databases">
        <title>Genomic Encyclopedia of Type Strains, Phase III (KMG-III): the genomes of soil and plant-associated and newly described type strains.</title>
        <authorList>
            <person name="Whitman W."/>
        </authorList>
    </citation>
    <scope>NUCLEOTIDE SEQUENCE [LARGE SCALE GENOMIC DNA]</scope>
    <source>
        <strain evidence="2 3">CGMCC 4.7097</strain>
    </source>
</reference>